<dbReference type="PIRSF" id="PIRSF001227">
    <property type="entry name" value="Pen_acylase"/>
    <property type="match status" value="1"/>
</dbReference>
<evidence type="ECO:0000256" key="5">
    <source>
        <dbReference type="PIRSR" id="PIRSR001227-2"/>
    </source>
</evidence>
<evidence type="ECO:0000256" key="2">
    <source>
        <dbReference type="ARBA" id="ARBA00022801"/>
    </source>
</evidence>
<evidence type="ECO:0000256" key="6">
    <source>
        <dbReference type="SAM" id="MobiDB-lite"/>
    </source>
</evidence>
<dbReference type="GO" id="GO:0017000">
    <property type="term" value="P:antibiotic biosynthetic process"/>
    <property type="evidence" value="ECO:0007669"/>
    <property type="project" value="InterPro"/>
</dbReference>
<dbReference type="Gene3D" id="1.10.1400.10">
    <property type="match status" value="1"/>
</dbReference>
<dbReference type="InterPro" id="IPR002692">
    <property type="entry name" value="S45"/>
</dbReference>
<dbReference type="RefSeq" id="WP_129177225.1">
    <property type="nucleotide sequence ID" value="NZ_JACCBI010000001.1"/>
</dbReference>
<feature type="binding site" evidence="5">
    <location>
        <position position="395"/>
    </location>
    <ligand>
        <name>Ca(2+)</name>
        <dbReference type="ChEBI" id="CHEBI:29108"/>
    </ligand>
</feature>
<keyword evidence="3" id="KW-0865">Zymogen</keyword>
<evidence type="ECO:0000313" key="8">
    <source>
        <dbReference type="EMBL" id="NYD65569.1"/>
    </source>
</evidence>
<proteinExistence type="inferred from homology"/>
<keyword evidence="7" id="KW-0472">Membrane</keyword>
<dbReference type="InterPro" id="IPR043146">
    <property type="entry name" value="Penicillin_amidase_N_B-knob"/>
</dbReference>
<evidence type="ECO:0000256" key="7">
    <source>
        <dbReference type="SAM" id="Phobius"/>
    </source>
</evidence>
<evidence type="ECO:0000313" key="10">
    <source>
        <dbReference type="Proteomes" id="UP000292686"/>
    </source>
</evidence>
<organism evidence="9 10">
    <name type="scientific">Agromyces atrinae</name>
    <dbReference type="NCBI Taxonomy" id="592376"/>
    <lineage>
        <taxon>Bacteria</taxon>
        <taxon>Bacillati</taxon>
        <taxon>Actinomycetota</taxon>
        <taxon>Actinomycetes</taxon>
        <taxon>Micrococcales</taxon>
        <taxon>Microbacteriaceae</taxon>
        <taxon>Agromyces</taxon>
    </lineage>
</organism>
<dbReference type="PANTHER" id="PTHR34218:SF4">
    <property type="entry name" value="ACYL-HOMOSERINE LACTONE ACYLASE QUIP"/>
    <property type="match status" value="1"/>
</dbReference>
<dbReference type="AlphaFoldDB" id="A0A4Q2LZP7"/>
<dbReference type="EMBL" id="SDPM01000014">
    <property type="protein sequence ID" value="RXZ85035.1"/>
    <property type="molecule type" value="Genomic_DNA"/>
</dbReference>
<dbReference type="Gene3D" id="1.10.439.10">
    <property type="entry name" value="Penicillin Amidohydrolase, domain 1"/>
    <property type="match status" value="1"/>
</dbReference>
<gene>
    <name evidence="8" type="ORF">BJ972_000088</name>
    <name evidence="9" type="ORF">ESP50_17550</name>
</gene>
<dbReference type="Proteomes" id="UP000292686">
    <property type="component" value="Unassembled WGS sequence"/>
</dbReference>
<feature type="transmembrane region" description="Helical" evidence="7">
    <location>
        <begin position="12"/>
        <end position="37"/>
    </location>
</feature>
<dbReference type="PANTHER" id="PTHR34218">
    <property type="entry name" value="PEPTIDASE S45 PENICILLIN AMIDASE"/>
    <property type="match status" value="1"/>
</dbReference>
<dbReference type="Gene3D" id="3.60.20.10">
    <property type="entry name" value="Glutamine Phosphoribosylpyrophosphate, subunit 1, domain 1"/>
    <property type="match status" value="1"/>
</dbReference>
<dbReference type="InterPro" id="IPR023343">
    <property type="entry name" value="Penicillin_amidase_dom1"/>
</dbReference>
<evidence type="ECO:0000256" key="3">
    <source>
        <dbReference type="ARBA" id="ARBA00023145"/>
    </source>
</evidence>
<feature type="binding site" evidence="5">
    <location>
        <position position="206"/>
    </location>
    <ligand>
        <name>Ca(2+)</name>
        <dbReference type="ChEBI" id="CHEBI:29108"/>
    </ligand>
</feature>
<dbReference type="SUPFAM" id="SSF56235">
    <property type="entry name" value="N-terminal nucleophile aminohydrolases (Ntn hydrolases)"/>
    <property type="match status" value="1"/>
</dbReference>
<comment type="cofactor">
    <cofactor evidence="5">
        <name>Ca(2+)</name>
        <dbReference type="ChEBI" id="CHEBI:29108"/>
    </cofactor>
    <text evidence="5">Binds 1 Ca(2+) ion per dimer.</text>
</comment>
<dbReference type="GO" id="GO:0008953">
    <property type="term" value="F:penicillin amidase activity"/>
    <property type="evidence" value="ECO:0007669"/>
    <property type="project" value="UniProtKB-EC"/>
</dbReference>
<feature type="compositionally biased region" description="Low complexity" evidence="6">
    <location>
        <begin position="245"/>
        <end position="254"/>
    </location>
</feature>
<evidence type="ECO:0000256" key="4">
    <source>
        <dbReference type="PIRSR" id="PIRSR001227-1"/>
    </source>
</evidence>
<protein>
    <submittedName>
        <fullName evidence="9">Penicillin acylase family protein</fullName>
    </submittedName>
    <submittedName>
        <fullName evidence="8">Penicillin amidase</fullName>
        <ecNumber evidence="8">3.5.1.11</ecNumber>
    </submittedName>
</protein>
<dbReference type="InterPro" id="IPR014395">
    <property type="entry name" value="Pen/GL7ACA/AHL_acylase"/>
</dbReference>
<dbReference type="OrthoDB" id="9759796at2"/>
<dbReference type="EMBL" id="JACCBI010000001">
    <property type="protein sequence ID" value="NYD65569.1"/>
    <property type="molecule type" value="Genomic_DNA"/>
</dbReference>
<dbReference type="InterPro" id="IPR043147">
    <property type="entry name" value="Penicillin_amidase_A-knob"/>
</dbReference>
<dbReference type="Gene3D" id="2.30.120.10">
    <property type="match status" value="1"/>
</dbReference>
<name>A0A4Q2LZP7_9MICO</name>
<feature type="active site" description="Nucleophile" evidence="4">
    <location>
        <position position="314"/>
    </location>
</feature>
<reference evidence="9 10" key="1">
    <citation type="submission" date="2019-01" db="EMBL/GenBank/DDBJ databases">
        <title>Agromyces.</title>
        <authorList>
            <person name="Li J."/>
        </authorList>
    </citation>
    <scope>NUCLEOTIDE SEQUENCE [LARGE SCALE GENOMIC DNA]</scope>
    <source>
        <strain evidence="9 10">DSM 23870</strain>
    </source>
</reference>
<comment type="similarity">
    <text evidence="1">Belongs to the peptidase S45 family.</text>
</comment>
<keyword evidence="2 8" id="KW-0378">Hydrolase</keyword>
<dbReference type="EC" id="3.5.1.11" evidence="8"/>
<comment type="caution">
    <text evidence="9">The sequence shown here is derived from an EMBL/GenBank/DDBJ whole genome shotgun (WGS) entry which is preliminary data.</text>
</comment>
<dbReference type="Proteomes" id="UP000581087">
    <property type="component" value="Unassembled WGS sequence"/>
</dbReference>
<keyword evidence="10" id="KW-1185">Reference proteome</keyword>
<dbReference type="Pfam" id="PF01804">
    <property type="entry name" value="Penicil_amidase"/>
    <property type="match status" value="1"/>
</dbReference>
<dbReference type="CDD" id="cd03747">
    <property type="entry name" value="Ntn_PGA_like"/>
    <property type="match status" value="1"/>
</dbReference>
<keyword evidence="7" id="KW-0812">Transmembrane</keyword>
<evidence type="ECO:0000313" key="11">
    <source>
        <dbReference type="Proteomes" id="UP000581087"/>
    </source>
</evidence>
<dbReference type="GO" id="GO:0046872">
    <property type="term" value="F:metal ion binding"/>
    <property type="evidence" value="ECO:0007669"/>
    <property type="project" value="UniProtKB-KW"/>
</dbReference>
<evidence type="ECO:0000256" key="1">
    <source>
        <dbReference type="ARBA" id="ARBA00006586"/>
    </source>
</evidence>
<evidence type="ECO:0000313" key="9">
    <source>
        <dbReference type="EMBL" id="RXZ85035.1"/>
    </source>
</evidence>
<sequence length="873" mass="93984">MGTDSPRTRRHSALKFLVGLLVTVLVLALVAVGIGWWTVQRSFPETSGRIEVPGLGRAVTVYRDDAGIPQLVAETSDDLFFAQGYVHAQDRFWEMDFRRYVTAGRLSELFGESQVGTDTFIRTLGWRAVAELEWEKMSDESREYYEAYAAGVNAYLDSRSGADLSLEYAVLGLQNAGYEPEPWTPVDSIAWLKAMAWDLRSNLEDEIDRALLATELPAEEVAQLHPGYDFDAQPTIVGGSLIPPGGAAAQTGETGETDADARGSLDATTDDGDDALASSAPAAPAAASSALESLRASLDALPELLGPAGGEIGSNSWVVGGELTDTGLPLLANDPHLGPAMPSIWYQMGLRCQTVSAECPWEVAGYSFSGMPGIVIGHNATVSWGFTNLGPDVADLYIEKVAGTEYELDGVTRPLDIREETIAVAGGDPVQIEIRATERGPLVTGLTDTFGEVASGYPAAAGLPEGEYELSLQWTALSPGRTPEAIFAMNRSANWDQFRAAAELFEVPSQNLVYADTAGNIGYQAPGTVPVRKSGDGTVPLPGWTSANGWSGTVPFDAMPRLFNPPAGYIVTANNAVEQDRRPFLTADWDLGYRAQQIDLRLREHIDAGEPITSEMMSAIQSDTFDANAARFSTVFAELDVDGDAAKGLALLDGWDHRADADSAEAAYFAMFWRALLDGMFADLPDGTAPVGGDRWFRVVDELLDQPDSPYWTNEKLGVAGRDAMLASALDAAWSEGVDLMGGDSDSWRWGRLHTLTITNGSFGESGIAPVEWLFNRGPWELGGGSAIVNAIGWDASQGYTVDWVPSMRMVVDLADFDDSTWINLTGASGHAFHPNYTDQTDRWAAGETRAWPYTLDAVQEAAVNTLQLRPAS</sequence>
<keyword evidence="5" id="KW-0106">Calcium</keyword>
<keyword evidence="7" id="KW-1133">Transmembrane helix</keyword>
<keyword evidence="5" id="KW-0479">Metal-binding</keyword>
<dbReference type="InterPro" id="IPR029055">
    <property type="entry name" value="Ntn_hydrolases_N"/>
</dbReference>
<accession>A0A4Q2LZP7</accession>
<reference evidence="8 11" key="2">
    <citation type="submission" date="2020-07" db="EMBL/GenBank/DDBJ databases">
        <title>Sequencing the genomes of 1000 actinobacteria strains.</title>
        <authorList>
            <person name="Klenk H.-P."/>
        </authorList>
    </citation>
    <scope>NUCLEOTIDE SEQUENCE [LARGE SCALE GENOMIC DNA]</scope>
    <source>
        <strain evidence="8 11">DSM 23870</strain>
    </source>
</reference>
<feature type="binding site" evidence="5">
    <location>
        <position position="392"/>
    </location>
    <ligand>
        <name>Ca(2+)</name>
        <dbReference type="ChEBI" id="CHEBI:29108"/>
    </ligand>
</feature>
<feature type="region of interest" description="Disordered" evidence="6">
    <location>
        <begin position="239"/>
        <end position="281"/>
    </location>
</feature>